<sequence>MQCIDDHQDDEEWVQEWCEKYEARRDSVLKNKMKFKGGLTSEEVSFSMTEEQIAAAFDNLENSDEKIVMLWQTYHSKLSGLVSDKFVDLDVLGETMNHLAKSAEVTVKRKLPIILEGGKPNLISCKDVEMLPLCLSLYNDKEQPLPTYDEILVCTSETTAEEVELIIRRAVQPGSPHEKIYCLLNADKLNHDVSRKFESIFYKKTQDAHVQGGMYKSDYQLFIFCDSKAHHSYVATAFDMFKRTVSENSNRNKEIKQYLLHKHQTSSEVKTGFTELNQLDQFQMKTKVIFSEHAGMGKSLYVKNLVNVSEEKLKSAGFTYKTIRINQSQLRTEDIVSQLQQFEDKPMDKVPRIFHFDIPPVVSIFILYVGKADYI</sequence>
<evidence type="ECO:0000313" key="2">
    <source>
        <dbReference type="Proteomes" id="UP000593565"/>
    </source>
</evidence>
<protein>
    <submittedName>
        <fullName evidence="1">Uncharacterized protein</fullName>
    </submittedName>
</protein>
<dbReference type="PANTHER" id="PTHR22605">
    <property type="entry name" value="RZ-TYPE DOMAIN-CONTAINING PROTEIN"/>
    <property type="match status" value="1"/>
</dbReference>
<dbReference type="AlphaFoldDB" id="A0A7J5ZYK3"/>
<dbReference type="PANTHER" id="PTHR22605:SF16">
    <property type="entry name" value="E3 UBIQUITIN-PROTEIN LIGASE RNF213"/>
    <property type="match status" value="1"/>
</dbReference>
<dbReference type="GO" id="GO:0016887">
    <property type="term" value="F:ATP hydrolysis activity"/>
    <property type="evidence" value="ECO:0007669"/>
    <property type="project" value="InterPro"/>
</dbReference>
<name>A0A7J5ZYK3_AMEME</name>
<accession>A0A7J5ZYK3</accession>
<proteinExistence type="predicted"/>
<dbReference type="InterPro" id="IPR031248">
    <property type="entry name" value="RNF213"/>
</dbReference>
<comment type="caution">
    <text evidence="1">The sequence shown here is derived from an EMBL/GenBank/DDBJ whole genome shotgun (WGS) entry which is preliminary data.</text>
</comment>
<reference evidence="1 2" key="1">
    <citation type="submission" date="2020-02" db="EMBL/GenBank/DDBJ databases">
        <title>A chromosome-scale genome assembly of the black bullhead catfish (Ameiurus melas).</title>
        <authorList>
            <person name="Wen M."/>
            <person name="Zham M."/>
            <person name="Cabau C."/>
            <person name="Klopp C."/>
            <person name="Donnadieu C."/>
            <person name="Roques C."/>
            <person name="Bouchez O."/>
            <person name="Lampietro C."/>
            <person name="Jouanno E."/>
            <person name="Herpin A."/>
            <person name="Louis A."/>
            <person name="Berthelot C."/>
            <person name="Parey E."/>
            <person name="Roest-Crollius H."/>
            <person name="Braasch I."/>
            <person name="Postlethwait J."/>
            <person name="Robinson-Rechavi M."/>
            <person name="Echchiki A."/>
            <person name="Begum T."/>
            <person name="Montfort J."/>
            <person name="Schartl M."/>
            <person name="Bobe J."/>
            <person name="Guiguen Y."/>
        </authorList>
    </citation>
    <scope>NUCLEOTIDE SEQUENCE [LARGE SCALE GENOMIC DNA]</scope>
    <source>
        <strain evidence="1">M_S1</strain>
        <tissue evidence="1">Blood</tissue>
    </source>
</reference>
<dbReference type="EMBL" id="JAAGNN010000022">
    <property type="protein sequence ID" value="KAF4074759.1"/>
    <property type="molecule type" value="Genomic_DNA"/>
</dbReference>
<keyword evidence="2" id="KW-1185">Reference proteome</keyword>
<organism evidence="1 2">
    <name type="scientific">Ameiurus melas</name>
    <name type="common">Black bullhead</name>
    <name type="synonym">Silurus melas</name>
    <dbReference type="NCBI Taxonomy" id="219545"/>
    <lineage>
        <taxon>Eukaryota</taxon>
        <taxon>Metazoa</taxon>
        <taxon>Chordata</taxon>
        <taxon>Craniata</taxon>
        <taxon>Vertebrata</taxon>
        <taxon>Euteleostomi</taxon>
        <taxon>Actinopterygii</taxon>
        <taxon>Neopterygii</taxon>
        <taxon>Teleostei</taxon>
        <taxon>Ostariophysi</taxon>
        <taxon>Siluriformes</taxon>
        <taxon>Ictaluridae</taxon>
        <taxon>Ameiurus</taxon>
    </lineage>
</organism>
<evidence type="ECO:0000313" key="1">
    <source>
        <dbReference type="EMBL" id="KAF4074759.1"/>
    </source>
</evidence>
<gene>
    <name evidence="1" type="ORF">AMELA_G00242930</name>
</gene>
<dbReference type="Proteomes" id="UP000593565">
    <property type="component" value="Unassembled WGS sequence"/>
</dbReference>
<dbReference type="GO" id="GO:0004842">
    <property type="term" value="F:ubiquitin-protein transferase activity"/>
    <property type="evidence" value="ECO:0007669"/>
    <property type="project" value="InterPro"/>
</dbReference>